<dbReference type="SUPFAM" id="SSF47226">
    <property type="entry name" value="Histidine-containing phosphotransfer domain, HPT domain"/>
    <property type="match status" value="1"/>
</dbReference>
<gene>
    <name evidence="14" type="ORF">EJB06_18655</name>
</gene>
<dbReference type="Proteomes" id="UP000278085">
    <property type="component" value="Unassembled WGS sequence"/>
</dbReference>
<keyword evidence="9" id="KW-0472">Membrane</keyword>
<evidence type="ECO:0000256" key="11">
    <source>
        <dbReference type="PROSITE-ProRule" id="PRU00169"/>
    </source>
</evidence>
<dbReference type="InterPro" id="IPR036641">
    <property type="entry name" value="HPT_dom_sf"/>
</dbReference>
<accession>A0A430HJK8</accession>
<evidence type="ECO:0000256" key="10">
    <source>
        <dbReference type="PROSITE-ProRule" id="PRU00110"/>
    </source>
</evidence>
<feature type="domain" description="HPt" evidence="13">
    <location>
        <begin position="170"/>
        <end position="263"/>
    </location>
</feature>
<reference evidence="14 15" key="1">
    <citation type="submission" date="2018-12" db="EMBL/GenBank/DDBJ databases">
        <authorList>
            <person name="Yang E."/>
        </authorList>
    </citation>
    <scope>NUCLEOTIDE SEQUENCE [LARGE SCALE GENOMIC DNA]</scope>
    <source>
        <strain evidence="14 15">SOD</strain>
    </source>
</reference>
<keyword evidence="7" id="KW-1133">Transmembrane helix</keyword>
<keyword evidence="6" id="KW-0067">ATP-binding</keyword>
<keyword evidence="8" id="KW-0902">Two-component regulatory system</keyword>
<evidence type="ECO:0000256" key="2">
    <source>
        <dbReference type="ARBA" id="ARBA00022475"/>
    </source>
</evidence>
<dbReference type="EMBL" id="RXLQ01000009">
    <property type="protein sequence ID" value="RSZ57703.1"/>
    <property type="molecule type" value="Genomic_DNA"/>
</dbReference>
<evidence type="ECO:0000259" key="12">
    <source>
        <dbReference type="PROSITE" id="PS50110"/>
    </source>
</evidence>
<evidence type="ECO:0000256" key="3">
    <source>
        <dbReference type="ARBA" id="ARBA00022553"/>
    </source>
</evidence>
<evidence type="ECO:0000313" key="14">
    <source>
        <dbReference type="EMBL" id="RSZ57703.1"/>
    </source>
</evidence>
<comment type="caution">
    <text evidence="14">The sequence shown here is derived from an EMBL/GenBank/DDBJ whole genome shotgun (WGS) entry which is preliminary data.</text>
</comment>
<comment type="subcellular location">
    <subcellularLocation>
        <location evidence="1">Cell membrane</location>
        <topology evidence="1">Multi-pass membrane protein</topology>
    </subcellularLocation>
</comment>
<dbReference type="Gene3D" id="3.40.50.2300">
    <property type="match status" value="1"/>
</dbReference>
<dbReference type="GO" id="GO:0005886">
    <property type="term" value="C:plasma membrane"/>
    <property type="evidence" value="ECO:0007669"/>
    <property type="project" value="UniProtKB-SubCell"/>
</dbReference>
<dbReference type="AlphaFoldDB" id="A0A430HJK8"/>
<dbReference type="PANTHER" id="PTHR45339:SF1">
    <property type="entry name" value="HYBRID SIGNAL TRANSDUCTION HISTIDINE KINASE J"/>
    <property type="match status" value="1"/>
</dbReference>
<dbReference type="GO" id="GO:0005524">
    <property type="term" value="F:ATP binding"/>
    <property type="evidence" value="ECO:0007669"/>
    <property type="project" value="UniProtKB-KW"/>
</dbReference>
<dbReference type="CDD" id="cd17546">
    <property type="entry name" value="REC_hyHK_CKI1_RcsC-like"/>
    <property type="match status" value="1"/>
</dbReference>
<evidence type="ECO:0000259" key="13">
    <source>
        <dbReference type="PROSITE" id="PS50894"/>
    </source>
</evidence>
<comment type="caution">
    <text evidence="11">Lacks conserved residue(s) required for the propagation of feature annotation.</text>
</comment>
<dbReference type="GO" id="GO:0000160">
    <property type="term" value="P:phosphorelay signal transduction system"/>
    <property type="evidence" value="ECO:0007669"/>
    <property type="project" value="UniProtKB-KW"/>
</dbReference>
<organism evidence="14 15">
    <name type="scientific">Massilia atriviolacea</name>
    <dbReference type="NCBI Taxonomy" id="2495579"/>
    <lineage>
        <taxon>Bacteria</taxon>
        <taxon>Pseudomonadati</taxon>
        <taxon>Pseudomonadota</taxon>
        <taxon>Betaproteobacteria</taxon>
        <taxon>Burkholderiales</taxon>
        <taxon>Oxalobacteraceae</taxon>
        <taxon>Telluria group</taxon>
        <taxon>Massilia</taxon>
    </lineage>
</organism>
<evidence type="ECO:0000256" key="5">
    <source>
        <dbReference type="ARBA" id="ARBA00022741"/>
    </source>
</evidence>
<evidence type="ECO:0000313" key="15">
    <source>
        <dbReference type="Proteomes" id="UP000278085"/>
    </source>
</evidence>
<dbReference type="PANTHER" id="PTHR45339">
    <property type="entry name" value="HYBRID SIGNAL TRANSDUCTION HISTIDINE KINASE J"/>
    <property type="match status" value="1"/>
</dbReference>
<dbReference type="Pfam" id="PF01627">
    <property type="entry name" value="Hpt"/>
    <property type="match status" value="1"/>
</dbReference>
<dbReference type="SMART" id="SM00448">
    <property type="entry name" value="REC"/>
    <property type="match status" value="1"/>
</dbReference>
<feature type="domain" description="Response regulatory" evidence="12">
    <location>
        <begin position="42"/>
        <end position="156"/>
    </location>
</feature>
<keyword evidence="15" id="KW-1185">Reference proteome</keyword>
<dbReference type="Gene3D" id="1.20.120.160">
    <property type="entry name" value="HPT domain"/>
    <property type="match status" value="1"/>
</dbReference>
<proteinExistence type="predicted"/>
<evidence type="ECO:0000256" key="4">
    <source>
        <dbReference type="ARBA" id="ARBA00022692"/>
    </source>
</evidence>
<evidence type="ECO:0000256" key="9">
    <source>
        <dbReference type="ARBA" id="ARBA00023136"/>
    </source>
</evidence>
<keyword evidence="3 10" id="KW-0597">Phosphoprotein</keyword>
<dbReference type="InterPro" id="IPR011006">
    <property type="entry name" value="CheY-like_superfamily"/>
</dbReference>
<evidence type="ECO:0000256" key="7">
    <source>
        <dbReference type="ARBA" id="ARBA00022989"/>
    </source>
</evidence>
<keyword evidence="4" id="KW-0812">Transmembrane</keyword>
<dbReference type="GO" id="GO:0004672">
    <property type="term" value="F:protein kinase activity"/>
    <property type="evidence" value="ECO:0007669"/>
    <property type="project" value="UniProtKB-ARBA"/>
</dbReference>
<keyword evidence="14" id="KW-0808">Transferase</keyword>
<dbReference type="CDD" id="cd00088">
    <property type="entry name" value="HPT"/>
    <property type="match status" value="1"/>
</dbReference>
<protein>
    <submittedName>
        <fullName evidence="14">Hybrid sensor histidine kinase/response regulator</fullName>
    </submittedName>
</protein>
<evidence type="ECO:0000256" key="1">
    <source>
        <dbReference type="ARBA" id="ARBA00004651"/>
    </source>
</evidence>
<keyword evidence="14" id="KW-0418">Kinase</keyword>
<dbReference type="PROSITE" id="PS50894">
    <property type="entry name" value="HPT"/>
    <property type="match status" value="1"/>
</dbReference>
<dbReference type="Pfam" id="PF00072">
    <property type="entry name" value="Response_reg"/>
    <property type="match status" value="1"/>
</dbReference>
<dbReference type="PROSITE" id="PS50110">
    <property type="entry name" value="RESPONSE_REGULATORY"/>
    <property type="match status" value="1"/>
</dbReference>
<keyword evidence="5" id="KW-0547">Nucleotide-binding</keyword>
<sequence length="263" mass="26766">MAYDRGIAGTIAGTIVGTIGQSGGTMPGRANTTATEPAPRRRVLAAMGEPAEQRRVQACLARLGLECELAADGPRAVELALAGNVDLVVMALDLPLMNGLEAASLLRAAGAGMPLVALGADTAPENVARYLDAGFTHWLASPLDEAALAALLAALLADLMPAAPALTLAQLDGFAAVRRGFEAGLAARLARIDALLDGADLPGAAALAHMLKGSAGSFGHPRVSELAGELEQALLDGETGAALQLLAQVRRLDDVRHLLPPGD</sequence>
<dbReference type="SUPFAM" id="SSF52172">
    <property type="entry name" value="CheY-like"/>
    <property type="match status" value="1"/>
</dbReference>
<dbReference type="InterPro" id="IPR008207">
    <property type="entry name" value="Sig_transdc_His_kin_Hpt_dom"/>
</dbReference>
<name>A0A430HJK8_9BURK</name>
<feature type="modified residue" description="Phosphohistidine" evidence="10">
    <location>
        <position position="209"/>
    </location>
</feature>
<dbReference type="OrthoDB" id="9179585at2"/>
<evidence type="ECO:0000256" key="6">
    <source>
        <dbReference type="ARBA" id="ARBA00022840"/>
    </source>
</evidence>
<evidence type="ECO:0000256" key="8">
    <source>
        <dbReference type="ARBA" id="ARBA00023012"/>
    </source>
</evidence>
<keyword evidence="2" id="KW-1003">Cell membrane</keyword>
<dbReference type="InterPro" id="IPR001789">
    <property type="entry name" value="Sig_transdc_resp-reg_receiver"/>
</dbReference>